<organism evidence="2 3">
    <name type="scientific">Thamnidium elegans</name>
    <dbReference type="NCBI Taxonomy" id="101142"/>
    <lineage>
        <taxon>Eukaryota</taxon>
        <taxon>Fungi</taxon>
        <taxon>Fungi incertae sedis</taxon>
        <taxon>Mucoromycota</taxon>
        <taxon>Mucoromycotina</taxon>
        <taxon>Mucoromycetes</taxon>
        <taxon>Mucorales</taxon>
        <taxon>Mucorineae</taxon>
        <taxon>Mucoraceae</taxon>
        <taxon>Thamnidium</taxon>
    </lineage>
</organism>
<dbReference type="EMBL" id="JAEPRE010000031">
    <property type="protein sequence ID" value="KAG2235509.1"/>
    <property type="molecule type" value="Genomic_DNA"/>
</dbReference>
<evidence type="ECO:0000313" key="3">
    <source>
        <dbReference type="Proteomes" id="UP000613177"/>
    </source>
</evidence>
<dbReference type="Proteomes" id="UP000613177">
    <property type="component" value="Unassembled WGS sequence"/>
</dbReference>
<sequence length="502" mass="57758">SRGLRLPLIESTPSFVPKTADQAVEADSYKTSTAYVLKSNKALRDSTNINPLDNNESDEDEGEDEQAEGEDEGQYDEVEDQQDEDEQDEDEQDEDEQDEDEQDAEEQDEEGIRGRLMESLTNMLNGKPYNPITYIAQDKQNLAHLLLQEASDISRVKKISNVDLEPWKLAVSSTINFMHPAFESRLSRLFTGQQLNTMKDHMDDQKKAFQNTVTSELIDSLFDSLLVYQLDSNTNRVIDFIDEEKYKEKDKQSERYKLLKLIWIIINNFERLRAPNATETLFSSNFEFLLTIIFQGDNISIEFGETVSEATSRAATANSHSTSDFGRKIDVLIHNSSYGIRNEYCCIEFKRQGANTGLLTFQQSKNNRINGAILNDLIAKTNADDIYLIYMDFWGADGYVAGLKLFENVHLVHQISSIHLPINLIELEDFRATIKLLYQWRQHILYQSQRLALGVFKEKRKYETFDISRPSTPICLSPERVPPREPLYMYYPPSKNKRAKGN</sequence>
<feature type="region of interest" description="Disordered" evidence="1">
    <location>
        <begin position="35"/>
        <end position="112"/>
    </location>
</feature>
<gene>
    <name evidence="2" type="ORF">INT48_003072</name>
</gene>
<accession>A0A8H7W1Y0</accession>
<feature type="compositionally biased region" description="Acidic residues" evidence="1">
    <location>
        <begin position="55"/>
        <end position="109"/>
    </location>
</feature>
<evidence type="ECO:0000313" key="2">
    <source>
        <dbReference type="EMBL" id="KAG2235509.1"/>
    </source>
</evidence>
<reference evidence="2" key="1">
    <citation type="submission" date="2021-01" db="EMBL/GenBank/DDBJ databases">
        <title>Metabolic potential, ecology and presence of endohyphal bacteria is reflected in genomic diversity of Mucoromycotina.</title>
        <authorList>
            <person name="Muszewska A."/>
            <person name="Okrasinska A."/>
            <person name="Steczkiewicz K."/>
            <person name="Drgas O."/>
            <person name="Orlowska M."/>
            <person name="Perlinska-Lenart U."/>
            <person name="Aleksandrzak-Piekarczyk T."/>
            <person name="Szatraj K."/>
            <person name="Zielenkiewicz U."/>
            <person name="Pilsyk S."/>
            <person name="Malc E."/>
            <person name="Mieczkowski P."/>
            <person name="Kruszewska J.S."/>
            <person name="Biernat P."/>
            <person name="Pawlowska J."/>
        </authorList>
    </citation>
    <scope>NUCLEOTIDE SEQUENCE</scope>
    <source>
        <strain evidence="2">WA0000018081</strain>
    </source>
</reference>
<feature type="non-terminal residue" evidence="2">
    <location>
        <position position="1"/>
    </location>
</feature>
<comment type="caution">
    <text evidence="2">The sequence shown here is derived from an EMBL/GenBank/DDBJ whole genome shotgun (WGS) entry which is preliminary data.</text>
</comment>
<protein>
    <submittedName>
        <fullName evidence="2">Uncharacterized protein</fullName>
    </submittedName>
</protein>
<keyword evidence="3" id="KW-1185">Reference proteome</keyword>
<proteinExistence type="predicted"/>
<dbReference type="AlphaFoldDB" id="A0A8H7W1Y0"/>
<evidence type="ECO:0000256" key="1">
    <source>
        <dbReference type="SAM" id="MobiDB-lite"/>
    </source>
</evidence>
<name>A0A8H7W1Y0_9FUNG</name>